<evidence type="ECO:0000313" key="1">
    <source>
        <dbReference type="EMBL" id="KFE63193.1"/>
    </source>
</evidence>
<gene>
    <name evidence="1" type="ORF">DB31_2786</name>
</gene>
<protein>
    <submittedName>
        <fullName evidence="1">Uncharacterized protein</fullName>
    </submittedName>
</protein>
<evidence type="ECO:0000313" key="2">
    <source>
        <dbReference type="Proteomes" id="UP000028725"/>
    </source>
</evidence>
<organism evidence="1 2">
    <name type="scientific">Hyalangium minutum</name>
    <dbReference type="NCBI Taxonomy" id="394096"/>
    <lineage>
        <taxon>Bacteria</taxon>
        <taxon>Pseudomonadati</taxon>
        <taxon>Myxococcota</taxon>
        <taxon>Myxococcia</taxon>
        <taxon>Myxococcales</taxon>
        <taxon>Cystobacterineae</taxon>
        <taxon>Archangiaceae</taxon>
        <taxon>Hyalangium</taxon>
    </lineage>
</organism>
<dbReference type="Proteomes" id="UP000028725">
    <property type="component" value="Unassembled WGS sequence"/>
</dbReference>
<name>A0A085W680_9BACT</name>
<sequence length="37" mass="3960">MRGSLLLAPGMEVGPWRGLRGCGLGVYGLVFRVERVG</sequence>
<proteinExistence type="predicted"/>
<dbReference type="AlphaFoldDB" id="A0A085W680"/>
<accession>A0A085W680</accession>
<comment type="caution">
    <text evidence="1">The sequence shown here is derived from an EMBL/GenBank/DDBJ whole genome shotgun (WGS) entry which is preliminary data.</text>
</comment>
<keyword evidence="2" id="KW-1185">Reference proteome</keyword>
<reference evidence="1 2" key="1">
    <citation type="submission" date="2014-04" db="EMBL/GenBank/DDBJ databases">
        <title>Genome assembly of Hyalangium minutum DSM 14724.</title>
        <authorList>
            <person name="Sharma G."/>
            <person name="Subramanian S."/>
        </authorList>
    </citation>
    <scope>NUCLEOTIDE SEQUENCE [LARGE SCALE GENOMIC DNA]</scope>
    <source>
        <strain evidence="1 2">DSM 14724</strain>
    </source>
</reference>
<dbReference type="EMBL" id="JMCB01000018">
    <property type="protein sequence ID" value="KFE63193.1"/>
    <property type="molecule type" value="Genomic_DNA"/>
</dbReference>